<evidence type="ECO:0000313" key="7">
    <source>
        <dbReference type="Proteomes" id="UP000614123"/>
    </source>
</evidence>
<gene>
    <name evidence="6" type="ORF">YA0849_30280</name>
</gene>
<sequence length="452" mass="50731">MSSDNAITVQNLSKCYQIYAKPHDRLKQSLYPRVQGAFGLQRKQYFKEFWSLRDVSFEIKKGETVGIIGRNGSGKSTLLQVICGTLSQTAGSIQTNGRIAALLELGSGFNPEFTGRENVYMNGAILGLSRQEIEDRFDAIAAFADIGAFLEQPVKTYSSGMFVRLAFACNIMSDPEIMIVDEALSVGDMNFQAKCMTALTKIKERGATILFVSHDVGTVKSLCSRCVYLDGGKVVAVGSSANVTELYVRNMREEMNAEHRKFSRVSKSFAESAELAELQSRLPVGEDKVFKINHAFEARVAQFRYGTGEVKARSVELLDMKDEPTTFLDFNQQVKIRVNFEAYAEKSITLNVSVFDEKKNNIIGCGFQHVDQPYLLTKPGGKYVAEYVFKMPLQEGYYSLRINISSVIVDNESAEFIDLINDAVVFRVARWEKARVWSQVHQFAELRLEELL</sequence>
<dbReference type="Gene3D" id="2.70.50.60">
    <property type="entry name" value="abc- transporter (atp binding component) like domain"/>
    <property type="match status" value="1"/>
</dbReference>
<dbReference type="InterPro" id="IPR027417">
    <property type="entry name" value="P-loop_NTPase"/>
</dbReference>
<keyword evidence="7" id="KW-1185">Reference proteome</keyword>
<dbReference type="RefSeq" id="WP_198717723.1">
    <property type="nucleotide sequence ID" value="NZ_CP142041.1"/>
</dbReference>
<evidence type="ECO:0000259" key="5">
    <source>
        <dbReference type="PROSITE" id="PS50893"/>
    </source>
</evidence>
<evidence type="ECO:0000313" key="6">
    <source>
        <dbReference type="EMBL" id="MBI6653259.1"/>
    </source>
</evidence>
<evidence type="ECO:0000256" key="3">
    <source>
        <dbReference type="ARBA" id="ARBA00022741"/>
    </source>
</evidence>
<keyword evidence="3" id="KW-0547">Nucleotide-binding</keyword>
<dbReference type="Gene3D" id="3.40.50.300">
    <property type="entry name" value="P-loop containing nucleotide triphosphate hydrolases"/>
    <property type="match status" value="1"/>
</dbReference>
<dbReference type="Proteomes" id="UP000614123">
    <property type="component" value="Unassembled WGS sequence"/>
</dbReference>
<protein>
    <submittedName>
        <fullName evidence="6">ABC transporter ATP-binding protein</fullName>
    </submittedName>
</protein>
<dbReference type="InterPro" id="IPR029439">
    <property type="entry name" value="Wzt_C"/>
</dbReference>
<name>A0ABS0VNZ1_PSEVE</name>
<organism evidence="6 7">
    <name type="scientific">Pseudomonas veronii</name>
    <dbReference type="NCBI Taxonomy" id="76761"/>
    <lineage>
        <taxon>Bacteria</taxon>
        <taxon>Pseudomonadati</taxon>
        <taxon>Pseudomonadota</taxon>
        <taxon>Gammaproteobacteria</taxon>
        <taxon>Pseudomonadales</taxon>
        <taxon>Pseudomonadaceae</taxon>
        <taxon>Pseudomonas</taxon>
    </lineage>
</organism>
<dbReference type="PROSITE" id="PS00211">
    <property type="entry name" value="ABC_TRANSPORTER_1"/>
    <property type="match status" value="1"/>
</dbReference>
<evidence type="ECO:0000256" key="4">
    <source>
        <dbReference type="ARBA" id="ARBA00022840"/>
    </source>
</evidence>
<dbReference type="InterPro" id="IPR017871">
    <property type="entry name" value="ABC_transporter-like_CS"/>
</dbReference>
<dbReference type="PROSITE" id="PS50893">
    <property type="entry name" value="ABC_TRANSPORTER_2"/>
    <property type="match status" value="1"/>
</dbReference>
<feature type="domain" description="ABC transporter" evidence="5">
    <location>
        <begin position="32"/>
        <end position="256"/>
    </location>
</feature>
<dbReference type="SUPFAM" id="SSF52540">
    <property type="entry name" value="P-loop containing nucleoside triphosphate hydrolases"/>
    <property type="match status" value="1"/>
</dbReference>
<comment type="caution">
    <text evidence="6">The sequence shown here is derived from an EMBL/GenBank/DDBJ whole genome shotgun (WGS) entry which is preliminary data.</text>
</comment>
<dbReference type="CDD" id="cd10147">
    <property type="entry name" value="Wzt_C-like"/>
    <property type="match status" value="1"/>
</dbReference>
<dbReference type="EMBL" id="JAEILD010000201">
    <property type="protein sequence ID" value="MBI6653259.1"/>
    <property type="molecule type" value="Genomic_DNA"/>
</dbReference>
<keyword evidence="2" id="KW-0813">Transport</keyword>
<dbReference type="Pfam" id="PF00005">
    <property type="entry name" value="ABC_tran"/>
    <property type="match status" value="1"/>
</dbReference>
<dbReference type="InterPro" id="IPR003439">
    <property type="entry name" value="ABC_transporter-like_ATP-bd"/>
</dbReference>
<evidence type="ECO:0000256" key="1">
    <source>
        <dbReference type="ARBA" id="ARBA00005417"/>
    </source>
</evidence>
<dbReference type="InterPro" id="IPR003593">
    <property type="entry name" value="AAA+_ATPase"/>
</dbReference>
<evidence type="ECO:0000256" key="2">
    <source>
        <dbReference type="ARBA" id="ARBA00022448"/>
    </source>
</evidence>
<comment type="similarity">
    <text evidence="1">Belongs to the ABC transporter superfamily.</text>
</comment>
<reference evidence="6 7" key="1">
    <citation type="submission" date="2020-12" db="EMBL/GenBank/DDBJ databases">
        <title>Comparative genomic insights into the epidemiology and virulence of plant pathogenic Pseudomonads from Turkey.</title>
        <authorList>
            <person name="Dillon M."/>
            <person name="Ruiz-Bedoya T."/>
            <person name="Bendalovic-Torma C."/>
            <person name="Guttman K.M."/>
            <person name="Kwak H."/>
            <person name="Middleton M.A."/>
            <person name="Wang P.W."/>
            <person name="Horuz S."/>
            <person name="Aysan Y."/>
            <person name="Guttman D.S."/>
        </authorList>
    </citation>
    <scope>NUCLEOTIDE SEQUENCE [LARGE SCALE GENOMIC DNA]</scope>
    <source>
        <strain evidence="6 7">S4_EA_3a</strain>
    </source>
</reference>
<dbReference type="PANTHER" id="PTHR46743:SF2">
    <property type="entry name" value="TEICHOIC ACIDS EXPORT ATP-BINDING PROTEIN TAGH"/>
    <property type="match status" value="1"/>
</dbReference>
<dbReference type="SMART" id="SM00382">
    <property type="entry name" value="AAA"/>
    <property type="match status" value="1"/>
</dbReference>
<accession>A0ABS0VNZ1</accession>
<proteinExistence type="inferred from homology"/>
<dbReference type="PANTHER" id="PTHR46743">
    <property type="entry name" value="TEICHOIC ACIDS EXPORT ATP-BINDING PROTEIN TAGH"/>
    <property type="match status" value="1"/>
</dbReference>
<dbReference type="InterPro" id="IPR015860">
    <property type="entry name" value="ABC_transpr_TagH-like"/>
</dbReference>
<dbReference type="InterPro" id="IPR050683">
    <property type="entry name" value="Bact_Polysacc_Export_ATP-bd"/>
</dbReference>
<dbReference type="Pfam" id="PF14524">
    <property type="entry name" value="Wzt_C"/>
    <property type="match status" value="1"/>
</dbReference>
<keyword evidence="4 6" id="KW-0067">ATP-binding</keyword>
<dbReference type="GO" id="GO:0005524">
    <property type="term" value="F:ATP binding"/>
    <property type="evidence" value="ECO:0007669"/>
    <property type="project" value="UniProtKB-KW"/>
</dbReference>
<dbReference type="CDD" id="cd03220">
    <property type="entry name" value="ABC_KpsT_Wzt"/>
    <property type="match status" value="1"/>
</dbReference>